<evidence type="ECO:0000313" key="1">
    <source>
        <dbReference type="EMBL" id="MCR8633212.1"/>
    </source>
</evidence>
<gene>
    <name evidence="1" type="ORF">NV381_18590</name>
</gene>
<organism evidence="1 2">
    <name type="scientific">Paenibacillus radicis</name>
    <name type="common">ex Xue et al. 2023</name>
    <dbReference type="NCBI Taxonomy" id="2972489"/>
    <lineage>
        <taxon>Bacteria</taxon>
        <taxon>Bacillati</taxon>
        <taxon>Bacillota</taxon>
        <taxon>Bacilli</taxon>
        <taxon>Bacillales</taxon>
        <taxon>Paenibacillaceae</taxon>
        <taxon>Paenibacillus</taxon>
    </lineage>
</organism>
<proteinExistence type="predicted"/>
<dbReference type="Proteomes" id="UP001300012">
    <property type="component" value="Unassembled WGS sequence"/>
</dbReference>
<name>A0ABT1YJ45_9BACL</name>
<protein>
    <submittedName>
        <fullName evidence="1">Uncharacterized protein</fullName>
    </submittedName>
</protein>
<keyword evidence="2" id="KW-1185">Reference proteome</keyword>
<comment type="caution">
    <text evidence="1">The sequence shown here is derived from an EMBL/GenBank/DDBJ whole genome shotgun (WGS) entry which is preliminary data.</text>
</comment>
<sequence length="449" mass="52930">MKYLDQLKRTNTIPNVIQEITSIFKGFEDDDYIPAIIEEGNFTADQGEDFYLKLVLKHQSIEIDGTWLKDNMEFHLEEPTKYDNTMDNSAFIHNVITYRKYKSRNLYQLNPLLVSDEINEYEYSNSNYVNAFCNDEYSNMQGLPVLKSNNDLKLLILKKIFNNFINDPKSNIYPKFELVAEFEYRTHSDHIKKTKSDIYKSSDAYIKIDRGESSVFVLGSIKVPLYKSNSKRKNRNIQVLDLKDLKPRMHNSSHYNGDTIEGFICFKSEVINILKEYYYFYDLQMVDQSNIENSYLVDVLRDKIVFWEAEYNKLPTSIKDKIDPFNFIPEDKKGIISEAMSSMQLEADWNWDKKLSPEYLLANLIRERAFNRAIDISLTFLEPKHKEDLKDFILKIEALTSIRLERFNTGADDVRQLISIRQGGTLEEPVDLKLLYQKYCYAIQMEYKK</sequence>
<reference evidence="1 2" key="1">
    <citation type="submission" date="2022-08" db="EMBL/GenBank/DDBJ databases">
        <title>Paenibacillus endoradicis sp. nov., Paenibacillus radicibacter sp. nov and Paenibacillus pararadicis sp. nov., three cold-adapted plant growth-promoting bacteria isolated from root of Larix gmelinii in Great Khingan.</title>
        <authorList>
            <person name="Xue H."/>
        </authorList>
    </citation>
    <scope>NUCLEOTIDE SEQUENCE [LARGE SCALE GENOMIC DNA]</scope>
    <source>
        <strain evidence="1 2">N5-1-1-5</strain>
    </source>
</reference>
<accession>A0ABT1YJ45</accession>
<dbReference type="RefSeq" id="WP_258214787.1">
    <property type="nucleotide sequence ID" value="NZ_JANQBD010000013.1"/>
</dbReference>
<dbReference type="EMBL" id="JANQBD010000013">
    <property type="protein sequence ID" value="MCR8633212.1"/>
    <property type="molecule type" value="Genomic_DNA"/>
</dbReference>
<evidence type="ECO:0000313" key="2">
    <source>
        <dbReference type="Proteomes" id="UP001300012"/>
    </source>
</evidence>